<dbReference type="PANTHER" id="PTHR10605">
    <property type="entry name" value="HEPARAN SULFATE SULFOTRANSFERASE"/>
    <property type="match status" value="1"/>
</dbReference>
<evidence type="ECO:0000313" key="3">
    <source>
        <dbReference type="Proteomes" id="UP000232673"/>
    </source>
</evidence>
<dbReference type="Pfam" id="PF13469">
    <property type="entry name" value="Sulfotransfer_3"/>
    <property type="match status" value="1"/>
</dbReference>
<evidence type="ECO:0000256" key="1">
    <source>
        <dbReference type="ARBA" id="ARBA00022679"/>
    </source>
</evidence>
<name>A0A2N0TPU8_9FLAO</name>
<dbReference type="EMBL" id="LKTS01000045">
    <property type="protein sequence ID" value="PKD16744.1"/>
    <property type="molecule type" value="Genomic_DNA"/>
</dbReference>
<dbReference type="RefSeq" id="WP_079712688.1">
    <property type="nucleotide sequence ID" value="NZ_FUZC01000005.1"/>
</dbReference>
<dbReference type="SUPFAM" id="SSF52540">
    <property type="entry name" value="P-loop containing nucleoside triphosphate hydrolases"/>
    <property type="match status" value="1"/>
</dbReference>
<accession>A0A2N0TPU8</accession>
<proteinExistence type="predicted"/>
<keyword evidence="3" id="KW-1185">Reference proteome</keyword>
<dbReference type="GO" id="GO:0008146">
    <property type="term" value="F:sulfotransferase activity"/>
    <property type="evidence" value="ECO:0007669"/>
    <property type="project" value="InterPro"/>
</dbReference>
<dbReference type="PANTHER" id="PTHR10605:SF56">
    <property type="entry name" value="BIFUNCTIONAL HEPARAN SULFATE N-DEACETYLASE_N-SULFOTRANSFERASE"/>
    <property type="match status" value="1"/>
</dbReference>
<keyword evidence="1" id="KW-0808">Transferase</keyword>
<organism evidence="2 3">
    <name type="scientific">Salegentibacter salinarum</name>
    <dbReference type="NCBI Taxonomy" id="447422"/>
    <lineage>
        <taxon>Bacteria</taxon>
        <taxon>Pseudomonadati</taxon>
        <taxon>Bacteroidota</taxon>
        <taxon>Flavobacteriia</taxon>
        <taxon>Flavobacteriales</taxon>
        <taxon>Flavobacteriaceae</taxon>
        <taxon>Salegentibacter</taxon>
    </lineage>
</organism>
<protein>
    <recommendedName>
        <fullName evidence="4">Sulfotransferase domain-containing protein</fullName>
    </recommendedName>
</protein>
<evidence type="ECO:0008006" key="4">
    <source>
        <dbReference type="Google" id="ProtNLM"/>
    </source>
</evidence>
<gene>
    <name evidence="2" type="ORF">APR41_08025</name>
</gene>
<dbReference type="STRING" id="447422.SAMN05660903_01587"/>
<dbReference type="InterPro" id="IPR027417">
    <property type="entry name" value="P-loop_NTPase"/>
</dbReference>
<dbReference type="InterPro" id="IPR037359">
    <property type="entry name" value="NST/OST"/>
</dbReference>
<dbReference type="AlphaFoldDB" id="A0A2N0TPU8"/>
<dbReference type="Proteomes" id="UP000232673">
    <property type="component" value="Unassembled WGS sequence"/>
</dbReference>
<dbReference type="Gene3D" id="3.40.50.300">
    <property type="entry name" value="P-loop containing nucleotide triphosphate hydrolases"/>
    <property type="match status" value="1"/>
</dbReference>
<evidence type="ECO:0000313" key="2">
    <source>
        <dbReference type="EMBL" id="PKD16744.1"/>
    </source>
</evidence>
<dbReference type="OrthoDB" id="981508at2"/>
<sequence length="322" mass="38067">MIRINKKKWISNNINLIPDFIISGAMKSATTTIHEVLSYHPDIFIPRSEIRFFELDNILQHPRFHSFDKNTKSWTGRLDGKKLEESWNWYHNLYKGNESKIKGEDSTSYLASRTAAQRIASQNKNIKMIFLLRQPSLRAFSQYLHMLRSGTAMWSFEDTLVHNPYSVLTRSLYKEQLQHYYDVLPSNQIKVILFEDLVSDPERVLINLSTFLKIDFNLFPKDIFNTHANRAKLPKFPELQMQGNKIIENLGPRYINDLQNRKYQPISHKVFEKIYDNFNPSIAKAAPKINRSTKDYLDSYFYKELFEIEELVGQKILTKWFN</sequence>
<reference evidence="2 3" key="1">
    <citation type="submission" date="2015-10" db="EMBL/GenBank/DDBJ databases">
        <title>Draft genome sequence of Salegentibacter salinarum KCTC 12975.</title>
        <authorList>
            <person name="Lin W."/>
            <person name="Zheng Q."/>
        </authorList>
    </citation>
    <scope>NUCLEOTIDE SEQUENCE [LARGE SCALE GENOMIC DNA]</scope>
    <source>
        <strain evidence="2 3">KCTC 12975</strain>
    </source>
</reference>
<comment type="caution">
    <text evidence="2">The sequence shown here is derived from an EMBL/GenBank/DDBJ whole genome shotgun (WGS) entry which is preliminary data.</text>
</comment>